<evidence type="ECO:0000256" key="1">
    <source>
        <dbReference type="ARBA" id="ARBA00006756"/>
    </source>
</evidence>
<dbReference type="eggNOG" id="KOG2344">
    <property type="taxonomic scope" value="Eukaryota"/>
</dbReference>
<dbReference type="GO" id="GO:0005935">
    <property type="term" value="C:cellular bud neck"/>
    <property type="evidence" value="ECO:0007669"/>
    <property type="project" value="UniProtKB-SubCell"/>
</dbReference>
<protein>
    <recommendedName>
        <fullName evidence="4">Exocyst complex protein EXO70</fullName>
    </recommendedName>
</protein>
<sequence>MKGLRMDELSAEVEVLESRLNNTKLLTTKISLSLQKLSASAQQVEQAVKPIHRETQALSLLTDRIDSTISAIERVQKPTDAVSQEEGTIRRGPEKVGLSQYLASLKNVNESLTQLKQSNLRSSQKAVQQMTGLLKAGSLQLEELFRQTLAEDSQPIEPLHYLTKELPFPTFSSQKINTLAVLNDFLSSTLAAASGLQSNATSIYAEVRGPYITSSLSSLALATINTTRRTASTVYERGSNGIGMYTSSLEAIFDAEYENICHLFPSSSWSAVYHGTTSQAMSVFKRTVQDLNTFISRNMSTDMFLAYEVIECVQPTSQRLKDKTGEQREFTETLKPIRQTAQGSFAFVLEDLKRQGAAMMTLPVDYTVAEICKETMMRLQKISEYQASICGLLISLGDGNWKRAYDPSTLTLSNFDVGADGGLMLSHFLLDVVDQLITELEQKAQGLLKKKSNIAVFMVNNVAFIETSIRRSELYKIMTSTALSKVERWRKDAVKMYMEAWKECAAFLMDVTYTAKQAGQKPLSGKEKEGVKDKFKNFNVSFEELVQKHKGYTFPDKDVRAMLSKEIGFVSPLYGRFYEKYKDTINPKHVKFDRQALEVVLSSL</sequence>
<dbReference type="GO" id="GO:0006887">
    <property type="term" value="P:exocytosis"/>
    <property type="evidence" value="ECO:0007669"/>
    <property type="project" value="UniProtKB-KW"/>
</dbReference>
<keyword evidence="4" id="KW-0653">Protein transport</keyword>
<dbReference type="SUPFAM" id="SSF74788">
    <property type="entry name" value="Cullin repeat-like"/>
    <property type="match status" value="1"/>
</dbReference>
<dbReference type="PANTHER" id="PTHR12542:SF41">
    <property type="entry name" value="EXOCYST COMPLEX COMPONENT 7"/>
    <property type="match status" value="1"/>
</dbReference>
<dbReference type="STRING" id="1076935.U4LH75"/>
<evidence type="ECO:0000256" key="2">
    <source>
        <dbReference type="ARBA" id="ARBA00022448"/>
    </source>
</evidence>
<dbReference type="EMBL" id="HF935497">
    <property type="protein sequence ID" value="CCX30862.1"/>
    <property type="molecule type" value="Genomic_DNA"/>
</dbReference>
<dbReference type="OMA" id="GIIRAGP"/>
<comment type="function">
    <text evidence="4">Involved in the secretory pathway as part of the exocyst complex which tethers secretory vesicles to the sites of exocytosis. Also plays a role in the assembly of the exocyst.</text>
</comment>
<comment type="subcellular location">
    <subcellularLocation>
        <location evidence="4">Bud</location>
    </subcellularLocation>
    <subcellularLocation>
        <location evidence="4">Bud neck</location>
    </subcellularLocation>
</comment>
<dbReference type="InterPro" id="IPR016159">
    <property type="entry name" value="Cullin_repeat-like_dom_sf"/>
</dbReference>
<keyword evidence="3 4" id="KW-0268">Exocytosis</keyword>
<organism evidence="6 7">
    <name type="scientific">Pyronema omphalodes (strain CBS 100304)</name>
    <name type="common">Pyronema confluens</name>
    <dbReference type="NCBI Taxonomy" id="1076935"/>
    <lineage>
        <taxon>Eukaryota</taxon>
        <taxon>Fungi</taxon>
        <taxon>Dikarya</taxon>
        <taxon>Ascomycota</taxon>
        <taxon>Pezizomycotina</taxon>
        <taxon>Pezizomycetes</taxon>
        <taxon>Pezizales</taxon>
        <taxon>Pyronemataceae</taxon>
        <taxon>Pyronema</taxon>
    </lineage>
</organism>
<feature type="domain" description="Exocyst complex subunit Exo70 C-terminal" evidence="5">
    <location>
        <begin position="239"/>
        <end position="603"/>
    </location>
</feature>
<accession>U4LH75</accession>
<evidence type="ECO:0000313" key="6">
    <source>
        <dbReference type="EMBL" id="CCX30862.1"/>
    </source>
</evidence>
<proteinExistence type="inferred from homology"/>
<dbReference type="GO" id="GO:0005546">
    <property type="term" value="F:phosphatidylinositol-4,5-bisphosphate binding"/>
    <property type="evidence" value="ECO:0007669"/>
    <property type="project" value="InterPro"/>
</dbReference>
<dbReference type="Pfam" id="PF20669">
    <property type="entry name" value="Exo70_N"/>
    <property type="match status" value="1"/>
</dbReference>
<evidence type="ECO:0000313" key="7">
    <source>
        <dbReference type="Proteomes" id="UP000018144"/>
    </source>
</evidence>
<dbReference type="GO" id="GO:0000145">
    <property type="term" value="C:exocyst"/>
    <property type="evidence" value="ECO:0007669"/>
    <property type="project" value="InterPro"/>
</dbReference>
<dbReference type="InterPro" id="IPR004140">
    <property type="entry name" value="Exo70"/>
</dbReference>
<dbReference type="Pfam" id="PF03081">
    <property type="entry name" value="Exo70_C"/>
    <property type="match status" value="1"/>
</dbReference>
<dbReference type="Proteomes" id="UP000018144">
    <property type="component" value="Unassembled WGS sequence"/>
</dbReference>
<dbReference type="InterPro" id="IPR046364">
    <property type="entry name" value="Exo70_C"/>
</dbReference>
<dbReference type="PANTHER" id="PTHR12542">
    <property type="entry name" value="EXOCYST COMPLEX PROTEIN EXO70"/>
    <property type="match status" value="1"/>
</dbReference>
<dbReference type="Gene3D" id="1.20.1280.170">
    <property type="entry name" value="Exocyst complex component Exo70"/>
    <property type="match status" value="1"/>
</dbReference>
<keyword evidence="7" id="KW-1185">Reference proteome</keyword>
<dbReference type="OrthoDB" id="1922221at2759"/>
<evidence type="ECO:0000256" key="4">
    <source>
        <dbReference type="RuleBase" id="RU365026"/>
    </source>
</evidence>
<name>U4LH75_PYROM</name>
<gene>
    <name evidence="6" type="ORF">PCON_09463</name>
</gene>
<comment type="similarity">
    <text evidence="1 4">Belongs to the EXO70 family.</text>
</comment>
<evidence type="ECO:0000259" key="5">
    <source>
        <dbReference type="Pfam" id="PF03081"/>
    </source>
</evidence>
<keyword evidence="2 4" id="KW-0813">Transport</keyword>
<dbReference type="GO" id="GO:0015031">
    <property type="term" value="P:protein transport"/>
    <property type="evidence" value="ECO:0007669"/>
    <property type="project" value="UniProtKB-KW"/>
</dbReference>
<dbReference type="AlphaFoldDB" id="U4LH75"/>
<reference evidence="6 7" key="1">
    <citation type="journal article" date="2013" name="PLoS Genet.">
        <title>The genome and development-dependent transcriptomes of Pyronema confluens: a window into fungal evolution.</title>
        <authorList>
            <person name="Traeger S."/>
            <person name="Altegoer F."/>
            <person name="Freitag M."/>
            <person name="Gabaldon T."/>
            <person name="Kempken F."/>
            <person name="Kumar A."/>
            <person name="Marcet-Houben M."/>
            <person name="Poggeler S."/>
            <person name="Stajich J.E."/>
            <person name="Nowrousian M."/>
        </authorList>
    </citation>
    <scope>NUCLEOTIDE SEQUENCE [LARGE SCALE GENOMIC DNA]</scope>
    <source>
        <strain evidence="7">CBS 100304</strain>
        <tissue evidence="6">Vegetative mycelium</tissue>
    </source>
</reference>
<evidence type="ECO:0000256" key="3">
    <source>
        <dbReference type="ARBA" id="ARBA00022483"/>
    </source>
</evidence>